<name>A0A815EFJ4_9BILA</name>
<feature type="domain" description="HAT C-terminal dimerisation" evidence="1">
    <location>
        <begin position="91"/>
        <end position="144"/>
    </location>
</feature>
<dbReference type="Proteomes" id="UP000681720">
    <property type="component" value="Unassembled WGS sequence"/>
</dbReference>
<dbReference type="Pfam" id="PF05699">
    <property type="entry name" value="Dimer_Tnp_hAT"/>
    <property type="match status" value="1"/>
</dbReference>
<evidence type="ECO:0000313" key="3">
    <source>
        <dbReference type="EMBL" id="CAF4433749.1"/>
    </source>
</evidence>
<evidence type="ECO:0000313" key="5">
    <source>
        <dbReference type="EMBL" id="CAF5105021.1"/>
    </source>
</evidence>
<evidence type="ECO:0000313" key="6">
    <source>
        <dbReference type="Proteomes" id="UP000663834"/>
    </source>
</evidence>
<dbReference type="Proteomes" id="UP000681967">
    <property type="component" value="Unassembled WGS sequence"/>
</dbReference>
<dbReference type="GO" id="GO:0046983">
    <property type="term" value="F:protein dimerization activity"/>
    <property type="evidence" value="ECO:0007669"/>
    <property type="project" value="InterPro"/>
</dbReference>
<dbReference type="EMBL" id="CAJOBI010065385">
    <property type="protein sequence ID" value="CAF4433749.1"/>
    <property type="molecule type" value="Genomic_DNA"/>
</dbReference>
<dbReference type="EMBL" id="CAJOBJ010257225">
    <property type="protein sequence ID" value="CAF5105021.1"/>
    <property type="molecule type" value="Genomic_DNA"/>
</dbReference>
<dbReference type="SUPFAM" id="SSF53098">
    <property type="entry name" value="Ribonuclease H-like"/>
    <property type="match status" value="1"/>
</dbReference>
<gene>
    <name evidence="4" type="ORF">BYL167_LOCUS60517</name>
    <name evidence="5" type="ORF">GIL414_LOCUS62926</name>
    <name evidence="2" type="ORF">KQP761_LOCUS5398</name>
    <name evidence="3" type="ORF">SMN809_LOCUS31944</name>
</gene>
<organism evidence="2 6">
    <name type="scientific">Rotaria magnacalcarata</name>
    <dbReference type="NCBI Taxonomy" id="392030"/>
    <lineage>
        <taxon>Eukaryota</taxon>
        <taxon>Metazoa</taxon>
        <taxon>Spiralia</taxon>
        <taxon>Gnathifera</taxon>
        <taxon>Rotifera</taxon>
        <taxon>Eurotatoria</taxon>
        <taxon>Bdelloidea</taxon>
        <taxon>Philodinida</taxon>
        <taxon>Philodinidae</taxon>
        <taxon>Rotaria</taxon>
    </lineage>
</organism>
<dbReference type="AlphaFoldDB" id="A0A815EFJ4"/>
<accession>A0A815EFJ4</accession>
<dbReference type="EMBL" id="CAJOBH010230719">
    <property type="protein sequence ID" value="CAF5070453.1"/>
    <property type="molecule type" value="Genomic_DNA"/>
</dbReference>
<dbReference type="EMBL" id="CAJNOW010001374">
    <property type="protein sequence ID" value="CAF1314069.1"/>
    <property type="molecule type" value="Genomic_DNA"/>
</dbReference>
<dbReference type="InterPro" id="IPR008906">
    <property type="entry name" value="HATC_C_dom"/>
</dbReference>
<proteinExistence type="predicted"/>
<comment type="caution">
    <text evidence="2">The sequence shown here is derived from an EMBL/GenBank/DDBJ whole genome shotgun (WGS) entry which is preliminary data.</text>
</comment>
<sequence length="165" mass="18827">MQDEKFIKKAKQLIASKSKSEKFISTYPSASNSTPLTRSLPKIIKKPLLAIESFLSNCEALLPSSSSTSLTTKLYTVHQEIGYYISSIDEETEFQVYWNKNKHYLPILSRMVRHYCIMPITSVASESAISIAGYVQRKRRSSLSAITLRYSMLLRNLELQHLNSK</sequence>
<reference evidence="2" key="1">
    <citation type="submission" date="2021-02" db="EMBL/GenBank/DDBJ databases">
        <authorList>
            <person name="Nowell W R."/>
        </authorList>
    </citation>
    <scope>NUCLEOTIDE SEQUENCE</scope>
</reference>
<protein>
    <recommendedName>
        <fullName evidence="1">HAT C-terminal dimerisation domain-containing protein</fullName>
    </recommendedName>
</protein>
<dbReference type="OrthoDB" id="10050977at2759"/>
<dbReference type="Proteomes" id="UP000676336">
    <property type="component" value="Unassembled WGS sequence"/>
</dbReference>
<evidence type="ECO:0000313" key="2">
    <source>
        <dbReference type="EMBL" id="CAF1314069.1"/>
    </source>
</evidence>
<dbReference type="InterPro" id="IPR012337">
    <property type="entry name" value="RNaseH-like_sf"/>
</dbReference>
<evidence type="ECO:0000259" key="1">
    <source>
        <dbReference type="Pfam" id="PF05699"/>
    </source>
</evidence>
<dbReference type="Proteomes" id="UP000663834">
    <property type="component" value="Unassembled WGS sequence"/>
</dbReference>
<evidence type="ECO:0000313" key="4">
    <source>
        <dbReference type="EMBL" id="CAF5070453.1"/>
    </source>
</evidence>